<evidence type="ECO:0000259" key="3">
    <source>
        <dbReference type="PROSITE" id="PS51352"/>
    </source>
</evidence>
<dbReference type="eggNOG" id="COG1413">
    <property type="taxonomic scope" value="Bacteria"/>
</dbReference>
<keyword evidence="2" id="KW-0732">Signal</keyword>
<feature type="signal peptide" evidence="2">
    <location>
        <begin position="1"/>
        <end position="17"/>
    </location>
</feature>
<dbReference type="SMART" id="SM00567">
    <property type="entry name" value="EZ_HEAT"/>
    <property type="match status" value="5"/>
</dbReference>
<dbReference type="Proteomes" id="UP000004358">
    <property type="component" value="Unassembled WGS sequence"/>
</dbReference>
<dbReference type="SUPFAM" id="SSF48371">
    <property type="entry name" value="ARM repeat"/>
    <property type="match status" value="1"/>
</dbReference>
<dbReference type="PANTHER" id="PTHR12697">
    <property type="entry name" value="PBS LYASE HEAT-LIKE PROTEIN"/>
    <property type="match status" value="1"/>
</dbReference>
<reference evidence="4 5" key="1">
    <citation type="submission" date="2006-02" db="EMBL/GenBank/DDBJ databases">
        <authorList>
            <person name="Amann R."/>
            <person name="Ferriera S."/>
            <person name="Johnson J."/>
            <person name="Kravitz S."/>
            <person name="Halpern A."/>
            <person name="Remington K."/>
            <person name="Beeson K."/>
            <person name="Tran B."/>
            <person name="Rogers Y.-H."/>
            <person name="Friedman R."/>
            <person name="Venter J.C."/>
        </authorList>
    </citation>
    <scope>NUCLEOTIDE SEQUENCE [LARGE SCALE GENOMIC DNA]</scope>
    <source>
        <strain evidence="4 5">DSM 3645</strain>
    </source>
</reference>
<evidence type="ECO:0000313" key="4">
    <source>
        <dbReference type="EMBL" id="EAQ78530.1"/>
    </source>
</evidence>
<dbReference type="InterPro" id="IPR004155">
    <property type="entry name" value="PBS_lyase_HEAT"/>
</dbReference>
<evidence type="ECO:0000256" key="1">
    <source>
        <dbReference type="SAM" id="MobiDB-lite"/>
    </source>
</evidence>
<dbReference type="Pfam" id="PF00085">
    <property type="entry name" value="Thioredoxin"/>
    <property type="match status" value="1"/>
</dbReference>
<sequence>MLLAITLMMLAAAPACAQKDDSALDQELMKSLGNPLGEIVDEAPAASSALPPDAAAMPEESSDETTRPALDEPLQGAIIGLTAGMQKAQVDQKPAFVIASGKSCPWCYRLKQEMRKLEIAQVLQRWTLIEVDVDASPEDAEKLGVSAIPALRLLTTTGQDVARHDGYLAAAALLAWLEENHDAAANRTDNLLLGADPPNAGSVLKLIRHLDDRDPLVRQAAIGRLQVVPELSGEPLLNAFEGGSLAKRLAILEIFDQWNAPIEAIDPWRPEAIDEQVFARLREWNAQRQPQGAAVKKLSTKEMDAAQLQIDRLLQASLADGAVIAARLARHAEALLPEVVRRLQDAQTDEERTKLRALRYRLVANDALVLRFPGGLARLASSDALVRRQAAQQLVSLATAAEQPLLLELFSDADPLIRETALRGLQEMGGERATESLAKLLKDPEPNVRAAVLQQLAEGASPAMLADVAAYVKMEKDADLLVHAIRYLREISQPQSAQALLDLLPHENWQVRAEAAEALKELDYDELGENPELLADLKAALIFRLSDDDPFVVSRAAEALTQQMSADAIQPLFVAAERHPAIAAEILKNLAYHADEYPSVSAHFRKLLENKEPAMRIAAVMGLTRADAQTLLEWLPLALNDESAKVRSVGAAALFQQMEIERDSAKELILDGGSASAAVSRGSSRFFGLENPFGFGNRKGKNGADEGANPTSSHPWEVWLSQYSAGENRTKYGPKILNPLTKMMESEDPEERITAALVLVPLGHQQTALPVILETVRQSPELINRALAILPWISWEQRQDLFATLYPIAEQQLQQQLALRAASSALDSRAADLLWPLLAKENVDLEMAAGIHLSLMNAYFGKSYWYGGDLSTSKRKKIVTAAEKHAETGNEMESLVALQLLAKVDQQLAFQLAAEIAEDSARPDPLRRNAFQISLLLTPEEEQVARLLAALNSGQAERRELAFVMLIAGSEDRSLSRIYDTFAFSWPYNELSMSGPPGPIIPTLPGSLNIEDVRPWSKHPSAKIRAYAGYALALAGEVEGLDPLLEYWRTEANRDSVTNVLVYRAIAKLNAVQHLDILRTIYNPEQFGYSENQRFYWTIRIMSGDEALELRKKIRDEVGMSNLR</sequence>
<evidence type="ECO:0000256" key="2">
    <source>
        <dbReference type="SAM" id="SignalP"/>
    </source>
</evidence>
<dbReference type="InterPro" id="IPR013766">
    <property type="entry name" value="Thioredoxin_domain"/>
</dbReference>
<feature type="domain" description="Thioredoxin" evidence="3">
    <location>
        <begin position="45"/>
        <end position="182"/>
    </location>
</feature>
<dbReference type="Gene3D" id="3.40.30.10">
    <property type="entry name" value="Glutaredoxin"/>
    <property type="match status" value="1"/>
</dbReference>
<organism evidence="4 5">
    <name type="scientific">Blastopirellula marina DSM 3645</name>
    <dbReference type="NCBI Taxonomy" id="314230"/>
    <lineage>
        <taxon>Bacteria</taxon>
        <taxon>Pseudomonadati</taxon>
        <taxon>Planctomycetota</taxon>
        <taxon>Planctomycetia</taxon>
        <taxon>Pirellulales</taxon>
        <taxon>Pirellulaceae</taxon>
        <taxon>Blastopirellula</taxon>
    </lineage>
</organism>
<dbReference type="EMBL" id="AANZ01000020">
    <property type="protein sequence ID" value="EAQ78530.1"/>
    <property type="molecule type" value="Genomic_DNA"/>
</dbReference>
<proteinExistence type="predicted"/>
<gene>
    <name evidence="4" type="ORF">DSM3645_26644</name>
</gene>
<dbReference type="CDD" id="cd02947">
    <property type="entry name" value="TRX_family"/>
    <property type="match status" value="1"/>
</dbReference>
<dbReference type="Gene3D" id="1.25.10.10">
    <property type="entry name" value="Leucine-rich Repeat Variant"/>
    <property type="match status" value="3"/>
</dbReference>
<protein>
    <recommendedName>
        <fullName evidence="3">Thioredoxin domain-containing protein</fullName>
    </recommendedName>
</protein>
<comment type="caution">
    <text evidence="4">The sequence shown here is derived from an EMBL/GenBank/DDBJ whole genome shotgun (WGS) entry which is preliminary data.</text>
</comment>
<dbReference type="SUPFAM" id="SSF52833">
    <property type="entry name" value="Thioredoxin-like"/>
    <property type="match status" value="1"/>
</dbReference>
<dbReference type="HOGENOM" id="CLU_279875_0_0_0"/>
<dbReference type="PROSITE" id="PS51352">
    <property type="entry name" value="THIOREDOXIN_2"/>
    <property type="match status" value="1"/>
</dbReference>
<feature type="chain" id="PRO_5002665244" description="Thioredoxin domain-containing protein" evidence="2">
    <location>
        <begin position="18"/>
        <end position="1124"/>
    </location>
</feature>
<dbReference type="InterPro" id="IPR016024">
    <property type="entry name" value="ARM-type_fold"/>
</dbReference>
<dbReference type="PANTHER" id="PTHR12697:SF5">
    <property type="entry name" value="DEOXYHYPUSINE HYDROXYLASE"/>
    <property type="match status" value="1"/>
</dbReference>
<dbReference type="AlphaFoldDB" id="A3ZY59"/>
<dbReference type="InterPro" id="IPR036249">
    <property type="entry name" value="Thioredoxin-like_sf"/>
</dbReference>
<accession>A3ZY59</accession>
<dbReference type="InterPro" id="IPR011989">
    <property type="entry name" value="ARM-like"/>
</dbReference>
<feature type="compositionally biased region" description="Low complexity" evidence="1">
    <location>
        <begin position="47"/>
        <end position="58"/>
    </location>
</feature>
<evidence type="ECO:0000313" key="5">
    <source>
        <dbReference type="Proteomes" id="UP000004358"/>
    </source>
</evidence>
<feature type="region of interest" description="Disordered" evidence="1">
    <location>
        <begin position="47"/>
        <end position="71"/>
    </location>
</feature>
<dbReference type="STRING" id="314230.DSM3645_26644"/>
<dbReference type="Pfam" id="PF13646">
    <property type="entry name" value="HEAT_2"/>
    <property type="match status" value="1"/>
</dbReference>
<name>A3ZY59_9BACT</name>
<dbReference type="GO" id="GO:0016491">
    <property type="term" value="F:oxidoreductase activity"/>
    <property type="evidence" value="ECO:0007669"/>
    <property type="project" value="TreeGrafter"/>
</dbReference>